<gene>
    <name evidence="6" type="ORF">TRUGW13939_10404</name>
</gene>
<protein>
    <recommendedName>
        <fullName evidence="8">Major facilitator superfamily (MFS) profile domain-containing protein</fullName>
    </recommendedName>
</protein>
<dbReference type="Proteomes" id="UP000509510">
    <property type="component" value="Chromosome VI"/>
</dbReference>
<organism evidence="6 7">
    <name type="scientific">Talaromyces rugulosus</name>
    <name type="common">Penicillium rugulosum</name>
    <dbReference type="NCBI Taxonomy" id="121627"/>
    <lineage>
        <taxon>Eukaryota</taxon>
        <taxon>Fungi</taxon>
        <taxon>Dikarya</taxon>
        <taxon>Ascomycota</taxon>
        <taxon>Pezizomycotina</taxon>
        <taxon>Eurotiomycetes</taxon>
        <taxon>Eurotiomycetidae</taxon>
        <taxon>Eurotiales</taxon>
        <taxon>Trichocomaceae</taxon>
        <taxon>Talaromyces</taxon>
        <taxon>Talaromyces sect. Islandici</taxon>
    </lineage>
</organism>
<dbReference type="GO" id="GO:0005886">
    <property type="term" value="C:plasma membrane"/>
    <property type="evidence" value="ECO:0007669"/>
    <property type="project" value="TreeGrafter"/>
</dbReference>
<dbReference type="PANTHER" id="PTHR23501:SF199">
    <property type="entry name" value="MFS EFFLUX TRANSPORTER INPD-RELATED"/>
    <property type="match status" value="1"/>
</dbReference>
<keyword evidence="7" id="KW-1185">Reference proteome</keyword>
<dbReference type="KEGG" id="trg:TRUGW13939_10404"/>
<evidence type="ECO:0000313" key="7">
    <source>
        <dbReference type="Proteomes" id="UP000509510"/>
    </source>
</evidence>
<evidence type="ECO:0000256" key="5">
    <source>
        <dbReference type="SAM" id="Phobius"/>
    </source>
</evidence>
<dbReference type="OrthoDB" id="2985014at2759"/>
<sequence length="157" mass="16458">MSPIGSGLLTTFTTDANLSKLICFQALLGFGIGIGIQAPQVAAQTTLSSEDIPIGISAVMFAHGIGPAVFVSAAQSIFISRLKVYLADFSTQANATLLGDSGLNNMISHVEADKLQGVLKACDKAVTEAFFLPVTLTILGMAGAASIRWHLVKQRYT</sequence>
<dbReference type="EMBL" id="CP055903">
    <property type="protein sequence ID" value="QKX63235.1"/>
    <property type="molecule type" value="Genomic_DNA"/>
</dbReference>
<feature type="transmembrane region" description="Helical" evidence="5">
    <location>
        <begin position="130"/>
        <end position="151"/>
    </location>
</feature>
<evidence type="ECO:0000256" key="2">
    <source>
        <dbReference type="ARBA" id="ARBA00022692"/>
    </source>
</evidence>
<comment type="subcellular location">
    <subcellularLocation>
        <location evidence="1">Membrane</location>
        <topology evidence="1">Multi-pass membrane protein</topology>
    </subcellularLocation>
</comment>
<evidence type="ECO:0000256" key="3">
    <source>
        <dbReference type="ARBA" id="ARBA00022989"/>
    </source>
</evidence>
<evidence type="ECO:0000256" key="4">
    <source>
        <dbReference type="ARBA" id="ARBA00023136"/>
    </source>
</evidence>
<dbReference type="PANTHER" id="PTHR23501">
    <property type="entry name" value="MAJOR FACILITATOR SUPERFAMILY"/>
    <property type="match status" value="1"/>
</dbReference>
<keyword evidence="4 5" id="KW-0472">Membrane</keyword>
<dbReference type="RefSeq" id="XP_035349409.1">
    <property type="nucleotide sequence ID" value="XM_035493516.1"/>
</dbReference>
<evidence type="ECO:0000313" key="6">
    <source>
        <dbReference type="EMBL" id="QKX63235.1"/>
    </source>
</evidence>
<keyword evidence="3 5" id="KW-1133">Transmembrane helix</keyword>
<proteinExistence type="predicted"/>
<dbReference type="AlphaFoldDB" id="A0A7H8RCK1"/>
<dbReference type="GO" id="GO:0022857">
    <property type="term" value="F:transmembrane transporter activity"/>
    <property type="evidence" value="ECO:0007669"/>
    <property type="project" value="TreeGrafter"/>
</dbReference>
<keyword evidence="2 5" id="KW-0812">Transmembrane</keyword>
<dbReference type="GeneID" id="55997884"/>
<name>A0A7H8RCK1_TALRU</name>
<accession>A0A7H8RCK1</accession>
<evidence type="ECO:0008006" key="8">
    <source>
        <dbReference type="Google" id="ProtNLM"/>
    </source>
</evidence>
<evidence type="ECO:0000256" key="1">
    <source>
        <dbReference type="ARBA" id="ARBA00004141"/>
    </source>
</evidence>
<reference evidence="7" key="1">
    <citation type="submission" date="2020-06" db="EMBL/GenBank/DDBJ databases">
        <title>A chromosome-scale genome assembly of Talaromyces rugulosus W13939.</title>
        <authorList>
            <person name="Wang B."/>
            <person name="Guo L."/>
            <person name="Ye K."/>
            <person name="Wang L."/>
        </authorList>
    </citation>
    <scope>NUCLEOTIDE SEQUENCE [LARGE SCALE GENOMIC DNA]</scope>
    <source>
        <strain evidence="7">W13939</strain>
    </source>
</reference>